<evidence type="ECO:0000313" key="3">
    <source>
        <dbReference type="Proteomes" id="UP001501757"/>
    </source>
</evidence>
<evidence type="ECO:0000313" key="2">
    <source>
        <dbReference type="EMBL" id="GAA0367225.1"/>
    </source>
</evidence>
<dbReference type="InterPro" id="IPR029044">
    <property type="entry name" value="Nucleotide-diphossugar_trans"/>
</dbReference>
<reference evidence="2 3" key="1">
    <citation type="journal article" date="2019" name="Int. J. Syst. Evol. Microbiol.">
        <title>The Global Catalogue of Microorganisms (GCM) 10K type strain sequencing project: providing services to taxonomists for standard genome sequencing and annotation.</title>
        <authorList>
            <consortium name="The Broad Institute Genomics Platform"/>
            <consortium name="The Broad Institute Genome Sequencing Center for Infectious Disease"/>
            <person name="Wu L."/>
            <person name="Ma J."/>
        </authorList>
    </citation>
    <scope>NUCLEOTIDE SEQUENCE [LARGE SCALE GENOMIC DNA]</scope>
    <source>
        <strain evidence="2 3">JCM 13378</strain>
    </source>
</reference>
<proteinExistence type="predicted"/>
<feature type="domain" description="Glycosyltransferase 2-like" evidence="1">
    <location>
        <begin position="4"/>
        <end position="121"/>
    </location>
</feature>
<dbReference type="Gene3D" id="3.90.550.10">
    <property type="entry name" value="Spore Coat Polysaccharide Biosynthesis Protein SpsA, Chain A"/>
    <property type="match status" value="1"/>
</dbReference>
<dbReference type="Proteomes" id="UP001501757">
    <property type="component" value="Unassembled WGS sequence"/>
</dbReference>
<dbReference type="PANTHER" id="PTHR43685:SF3">
    <property type="entry name" value="SLR2126 PROTEIN"/>
    <property type="match status" value="1"/>
</dbReference>
<organism evidence="2 3">
    <name type="scientific">Bowmanella denitrificans</name>
    <dbReference type="NCBI Taxonomy" id="366582"/>
    <lineage>
        <taxon>Bacteria</taxon>
        <taxon>Pseudomonadati</taxon>
        <taxon>Pseudomonadota</taxon>
        <taxon>Gammaproteobacteria</taxon>
        <taxon>Alteromonadales</taxon>
        <taxon>Alteromonadaceae</taxon>
        <taxon>Bowmanella</taxon>
    </lineage>
</organism>
<dbReference type="EMBL" id="BAAAEI010000021">
    <property type="protein sequence ID" value="GAA0367225.1"/>
    <property type="molecule type" value="Genomic_DNA"/>
</dbReference>
<comment type="caution">
    <text evidence="2">The sequence shown here is derived from an EMBL/GenBank/DDBJ whole genome shotgun (WGS) entry which is preliminary data.</text>
</comment>
<dbReference type="InterPro" id="IPR001173">
    <property type="entry name" value="Glyco_trans_2-like"/>
</dbReference>
<accession>A0ABN0XLX3</accession>
<name>A0ABN0XLX3_9ALTE</name>
<protein>
    <submittedName>
        <fullName evidence="2">Glycosyltransferase</fullName>
    </submittedName>
</protein>
<dbReference type="RefSeq" id="WP_343846586.1">
    <property type="nucleotide sequence ID" value="NZ_BAAAEI010000021.1"/>
</dbReference>
<dbReference type="SUPFAM" id="SSF53448">
    <property type="entry name" value="Nucleotide-diphospho-sugar transferases"/>
    <property type="match status" value="1"/>
</dbReference>
<dbReference type="InterPro" id="IPR050834">
    <property type="entry name" value="Glycosyltransf_2"/>
</dbReference>
<gene>
    <name evidence="2" type="ORF">GCM10009092_34460</name>
</gene>
<sequence>MNISVVIPTYNRQTLLQHTLESLCRQTLDKEAFEVIVVDDGGTDQSAALCQSFEHRLNIRYFWQTDAGFRPAKARNVGIVAAEGEVILMLDSGIILSQQGLARHVQRHQSAELNKVVIGYVYGFKADQQALTTVIESVSSEDVDASVQVMQQAGLFDSRQWQYDELGKNLAMWPAPFDIFWTAHVSAKRSELIRAGLFDESFTSWGGEDVDLGIRLFHNNNKYELADDICAIHWPHFEQSGSSEAENEAAINAVIKINQKYQSWQTSFYMKTLGEPLYSLNKVVRVLGK</sequence>
<evidence type="ECO:0000259" key="1">
    <source>
        <dbReference type="Pfam" id="PF00535"/>
    </source>
</evidence>
<dbReference type="Pfam" id="PF00535">
    <property type="entry name" value="Glycos_transf_2"/>
    <property type="match status" value="1"/>
</dbReference>
<dbReference type="PANTHER" id="PTHR43685">
    <property type="entry name" value="GLYCOSYLTRANSFERASE"/>
    <property type="match status" value="1"/>
</dbReference>
<keyword evidence="3" id="KW-1185">Reference proteome</keyword>